<evidence type="ECO:0000256" key="1">
    <source>
        <dbReference type="SAM" id="MobiDB-lite"/>
    </source>
</evidence>
<feature type="compositionally biased region" description="Polar residues" evidence="1">
    <location>
        <begin position="29"/>
        <end position="42"/>
    </location>
</feature>
<dbReference type="EMBL" id="JAHYIQ010000008">
    <property type="protein sequence ID" value="KAK1129766.1"/>
    <property type="molecule type" value="Genomic_DNA"/>
</dbReference>
<reference evidence="2" key="1">
    <citation type="submission" date="2021-10" db="EMBL/GenBank/DDBJ databases">
        <title>Melipona bicolor Genome sequencing and assembly.</title>
        <authorList>
            <person name="Araujo N.S."/>
            <person name="Arias M.C."/>
        </authorList>
    </citation>
    <scope>NUCLEOTIDE SEQUENCE</scope>
    <source>
        <strain evidence="2">USP_2M_L1-L4_2017</strain>
        <tissue evidence="2">Whole body</tissue>
    </source>
</reference>
<organism evidence="2 3">
    <name type="scientific">Melipona bicolor</name>
    <dbReference type="NCBI Taxonomy" id="60889"/>
    <lineage>
        <taxon>Eukaryota</taxon>
        <taxon>Metazoa</taxon>
        <taxon>Ecdysozoa</taxon>
        <taxon>Arthropoda</taxon>
        <taxon>Hexapoda</taxon>
        <taxon>Insecta</taxon>
        <taxon>Pterygota</taxon>
        <taxon>Neoptera</taxon>
        <taxon>Endopterygota</taxon>
        <taxon>Hymenoptera</taxon>
        <taxon>Apocrita</taxon>
        <taxon>Aculeata</taxon>
        <taxon>Apoidea</taxon>
        <taxon>Anthophila</taxon>
        <taxon>Apidae</taxon>
        <taxon>Melipona</taxon>
    </lineage>
</organism>
<feature type="region of interest" description="Disordered" evidence="1">
    <location>
        <begin position="1"/>
        <end position="49"/>
    </location>
</feature>
<feature type="compositionally biased region" description="Polar residues" evidence="1">
    <location>
        <begin position="131"/>
        <end position="141"/>
    </location>
</feature>
<evidence type="ECO:0000313" key="3">
    <source>
        <dbReference type="Proteomes" id="UP001177670"/>
    </source>
</evidence>
<accession>A0AA40KR62</accession>
<feature type="region of interest" description="Disordered" evidence="1">
    <location>
        <begin position="111"/>
        <end position="145"/>
    </location>
</feature>
<dbReference type="AlphaFoldDB" id="A0AA40KR62"/>
<protein>
    <submittedName>
        <fullName evidence="2">Uncharacterized protein</fullName>
    </submittedName>
</protein>
<dbReference type="Proteomes" id="UP001177670">
    <property type="component" value="Unassembled WGS sequence"/>
</dbReference>
<evidence type="ECO:0000313" key="2">
    <source>
        <dbReference type="EMBL" id="KAK1129766.1"/>
    </source>
</evidence>
<gene>
    <name evidence="2" type="ORF">K0M31_019478</name>
</gene>
<sequence>MKGVKWRKREEAWAAGNGRRKADGWQTPPCLSSSLQRRSSYEITRPEGEASANYEFTKVGEQPRFKNVEQQRVRARSFLGLTSQNESHKYATYAERTAVAGVSNVQWRTSAGAAENQKSNPLDESRVQARPSLSTLSPESNQPEEHYSLGIQSTLRQHDALAWKGNPNRSIILGLLINLTILRDANNYFKFSKMARHKGQY</sequence>
<proteinExistence type="predicted"/>
<comment type="caution">
    <text evidence="2">The sequence shown here is derived from an EMBL/GenBank/DDBJ whole genome shotgun (WGS) entry which is preliminary data.</text>
</comment>
<name>A0AA40KR62_9HYME</name>
<keyword evidence="3" id="KW-1185">Reference proteome</keyword>